<dbReference type="EMBL" id="JAEHOD010000064">
    <property type="protein sequence ID" value="KAG2433131.1"/>
    <property type="molecule type" value="Genomic_DNA"/>
</dbReference>
<comment type="caution">
    <text evidence="1">The sequence shown here is derived from an EMBL/GenBank/DDBJ whole genome shotgun (WGS) entry which is preliminary data.</text>
</comment>
<sequence>MQARSVACVKTCTLQPTLCATSPLALRSPCCVTSRRRYTATHASSAATANSGSDSQQRNTLRVRAPNDDAPANPLEVDVQAPAGARVFTVSLKKPLGLVLTERCGRIEVESVAAGGHAAAAGVAAGDELLATTARAQGGQAIRGQLVLLPAGGQAFKTVAAAIKSNTCSQCLIHLVLARPAAA</sequence>
<evidence type="ECO:0000313" key="2">
    <source>
        <dbReference type="Proteomes" id="UP000613740"/>
    </source>
</evidence>
<evidence type="ECO:0008006" key="3">
    <source>
        <dbReference type="Google" id="ProtNLM"/>
    </source>
</evidence>
<dbReference type="AlphaFoldDB" id="A0A835T7S3"/>
<dbReference type="OrthoDB" id="530584at2759"/>
<dbReference type="SUPFAM" id="SSF50156">
    <property type="entry name" value="PDZ domain-like"/>
    <property type="match status" value="1"/>
</dbReference>
<dbReference type="InterPro" id="IPR036034">
    <property type="entry name" value="PDZ_sf"/>
</dbReference>
<accession>A0A835T7S3</accession>
<dbReference type="Proteomes" id="UP000613740">
    <property type="component" value="Unassembled WGS sequence"/>
</dbReference>
<protein>
    <recommendedName>
        <fullName evidence="3">PDZ domain-containing protein</fullName>
    </recommendedName>
</protein>
<name>A0A835T7S3_9CHLO</name>
<keyword evidence="2" id="KW-1185">Reference proteome</keyword>
<evidence type="ECO:0000313" key="1">
    <source>
        <dbReference type="EMBL" id="KAG2433131.1"/>
    </source>
</evidence>
<proteinExistence type="predicted"/>
<gene>
    <name evidence="1" type="ORF">HYH02_012832</name>
</gene>
<organism evidence="1 2">
    <name type="scientific">Chlamydomonas schloesseri</name>
    <dbReference type="NCBI Taxonomy" id="2026947"/>
    <lineage>
        <taxon>Eukaryota</taxon>
        <taxon>Viridiplantae</taxon>
        <taxon>Chlorophyta</taxon>
        <taxon>core chlorophytes</taxon>
        <taxon>Chlorophyceae</taxon>
        <taxon>CS clade</taxon>
        <taxon>Chlamydomonadales</taxon>
        <taxon>Chlamydomonadaceae</taxon>
        <taxon>Chlamydomonas</taxon>
    </lineage>
</organism>
<reference evidence="1" key="1">
    <citation type="journal article" date="2020" name="bioRxiv">
        <title>Comparative genomics of Chlamydomonas.</title>
        <authorList>
            <person name="Craig R.J."/>
            <person name="Hasan A.R."/>
            <person name="Ness R.W."/>
            <person name="Keightley P.D."/>
        </authorList>
    </citation>
    <scope>NUCLEOTIDE SEQUENCE</scope>
    <source>
        <strain evidence="1">CCAP 11/173</strain>
    </source>
</reference>